<dbReference type="Proteomes" id="UP000638560">
    <property type="component" value="Unassembled WGS sequence"/>
</dbReference>
<reference evidence="1 2" key="1">
    <citation type="submission" date="2020-11" db="EMBL/GenBank/DDBJ databases">
        <title>A novel isolate from a Black sea contaminated sediment with potential to produce alkanes: Plantactinospora alkalitolerans sp. nov.</title>
        <authorList>
            <person name="Carro L."/>
            <person name="Veyisoglu A."/>
            <person name="Guven K."/>
            <person name="Schumann P."/>
            <person name="Klenk H.-P."/>
            <person name="Sahin N."/>
        </authorList>
    </citation>
    <scope>NUCLEOTIDE SEQUENCE [LARGE SCALE GENOMIC DNA]</scope>
    <source>
        <strain evidence="1 2">S1510</strain>
    </source>
</reference>
<name>A0ABS0GWR4_9ACTN</name>
<sequence length="59" mass="6483">MMNWIGSLGDRVLTRFVPQAKAGALPCWTEQCYSGSSRICRSCCATWQGVVCQACQYCG</sequence>
<evidence type="ECO:0000313" key="2">
    <source>
        <dbReference type="Proteomes" id="UP000638560"/>
    </source>
</evidence>
<dbReference type="EMBL" id="JADPUN010000161">
    <property type="protein sequence ID" value="MBF9130516.1"/>
    <property type="molecule type" value="Genomic_DNA"/>
</dbReference>
<gene>
    <name evidence="1" type="ORF">I0C86_16330</name>
</gene>
<organism evidence="1 2">
    <name type="scientific">Plantactinospora alkalitolerans</name>
    <dbReference type="NCBI Taxonomy" id="2789879"/>
    <lineage>
        <taxon>Bacteria</taxon>
        <taxon>Bacillati</taxon>
        <taxon>Actinomycetota</taxon>
        <taxon>Actinomycetes</taxon>
        <taxon>Micromonosporales</taxon>
        <taxon>Micromonosporaceae</taxon>
        <taxon>Plantactinospora</taxon>
    </lineage>
</organism>
<accession>A0ABS0GWR4</accession>
<evidence type="ECO:0000313" key="1">
    <source>
        <dbReference type="EMBL" id="MBF9130516.1"/>
    </source>
</evidence>
<proteinExistence type="predicted"/>
<keyword evidence="2" id="KW-1185">Reference proteome</keyword>
<dbReference type="RefSeq" id="WP_196202087.1">
    <property type="nucleotide sequence ID" value="NZ_JADPUN010000161.1"/>
</dbReference>
<protein>
    <submittedName>
        <fullName evidence="1">Uncharacterized protein</fullName>
    </submittedName>
</protein>
<comment type="caution">
    <text evidence="1">The sequence shown here is derived from an EMBL/GenBank/DDBJ whole genome shotgun (WGS) entry which is preliminary data.</text>
</comment>